<gene>
    <name evidence="2" type="ORF">SAMN05444141_104255</name>
</gene>
<evidence type="ECO:0000313" key="3">
    <source>
        <dbReference type="Proteomes" id="UP000183371"/>
    </source>
</evidence>
<protein>
    <submittedName>
        <fullName evidence="2">Uncharacterized protein</fullName>
    </submittedName>
</protein>
<sequence>MSDITDTSKKRSAPARRKKRRRKAEFASENEMCAHFISKLPEEWIAYPEWGNWDILLVRKSDGFQVGIEAKLRLNAKVISQSAETAYQADKPGPDCRAILIPKGSNLDFQPVCNILQLQIIEIESETSKSPSTVNWYRPKLPNPDRASPAGNFKEFYPLERLELPEVIPVVEAGKPAPIKLTPWKIKAIKLDVILKKHGVATRKLFKALSLNTTLFLSSGNGWMLKGNARGEWLRGPNFPDFRVGCEENYDELEKRYKTWSKTLPMDDIIKPAAVEEEPVA</sequence>
<name>A0A1I7BSJ8_9HYPH</name>
<dbReference type="Proteomes" id="UP000183371">
    <property type="component" value="Unassembled WGS sequence"/>
</dbReference>
<feature type="compositionally biased region" description="Basic residues" evidence="1">
    <location>
        <begin position="10"/>
        <end position="23"/>
    </location>
</feature>
<dbReference type="RefSeq" id="WP_083416980.1">
    <property type="nucleotide sequence ID" value="NZ_FPBD01000004.1"/>
</dbReference>
<feature type="region of interest" description="Disordered" evidence="1">
    <location>
        <begin position="1"/>
        <end position="24"/>
    </location>
</feature>
<reference evidence="3" key="1">
    <citation type="submission" date="2016-10" db="EMBL/GenBank/DDBJ databases">
        <authorList>
            <person name="Varghese N."/>
            <person name="Submissions S."/>
        </authorList>
    </citation>
    <scope>NUCLEOTIDE SEQUENCE [LARGE SCALE GENOMIC DNA]</scope>
    <source>
        <strain evidence="3">DSM 17465</strain>
    </source>
</reference>
<evidence type="ECO:0000313" key="2">
    <source>
        <dbReference type="EMBL" id="SFT90083.1"/>
    </source>
</evidence>
<organism evidence="2 3">
    <name type="scientific">Pseudovibrio denitrificans</name>
    <dbReference type="NCBI Taxonomy" id="258256"/>
    <lineage>
        <taxon>Bacteria</taxon>
        <taxon>Pseudomonadati</taxon>
        <taxon>Pseudomonadota</taxon>
        <taxon>Alphaproteobacteria</taxon>
        <taxon>Hyphomicrobiales</taxon>
        <taxon>Stappiaceae</taxon>
        <taxon>Pseudovibrio</taxon>
    </lineage>
</organism>
<evidence type="ECO:0000256" key="1">
    <source>
        <dbReference type="SAM" id="MobiDB-lite"/>
    </source>
</evidence>
<dbReference type="AlphaFoldDB" id="A0A1I7BSJ8"/>
<accession>A0A1I7BSJ8</accession>
<proteinExistence type="predicted"/>
<dbReference type="EMBL" id="FPBD01000004">
    <property type="protein sequence ID" value="SFT90083.1"/>
    <property type="molecule type" value="Genomic_DNA"/>
</dbReference>
<keyword evidence="3" id="KW-1185">Reference proteome</keyword>